<accession>A0A9X8ZCJ6</accession>
<dbReference type="Pfam" id="PF12867">
    <property type="entry name" value="DinB_2"/>
    <property type="match status" value="1"/>
</dbReference>
<protein>
    <submittedName>
        <fullName evidence="2">DinB family protein</fullName>
    </submittedName>
</protein>
<name>A0A9X8ZCJ6_9BACI</name>
<dbReference type="AlphaFoldDB" id="A0A9X8ZCJ6"/>
<evidence type="ECO:0000313" key="2">
    <source>
        <dbReference type="EMBL" id="TKH03912.1"/>
    </source>
</evidence>
<comment type="caution">
    <text evidence="2">The sequence shown here is derived from an EMBL/GenBank/DDBJ whole genome shotgun (WGS) entry which is preliminary data.</text>
</comment>
<dbReference type="Gene3D" id="1.20.120.450">
    <property type="entry name" value="dinb family like domain"/>
    <property type="match status" value="1"/>
</dbReference>
<gene>
    <name evidence="2" type="ORF">FC678_24865</name>
</gene>
<proteinExistence type="predicted"/>
<reference evidence="2 3" key="1">
    <citation type="journal article" date="2019" name="Environ. Microbiol.">
        <title>An active ?-lactamase is a part of an orchestrated cell wall stress resistance network of Bacillus subtilis and related rhizosphere species.</title>
        <authorList>
            <person name="Bucher T."/>
            <person name="Keren-Paz A."/>
            <person name="Hausser J."/>
            <person name="Olender T."/>
            <person name="Cytryn E."/>
            <person name="Kolodkin-Gal I."/>
        </authorList>
    </citation>
    <scope>NUCLEOTIDE SEQUENCE [LARGE SCALE GENOMIC DNA]</scope>
    <source>
        <strain evidence="2 3">I4</strain>
    </source>
</reference>
<organism evidence="2 3">
    <name type="scientific">Peribacillus simplex</name>
    <dbReference type="NCBI Taxonomy" id="1478"/>
    <lineage>
        <taxon>Bacteria</taxon>
        <taxon>Bacillati</taxon>
        <taxon>Bacillota</taxon>
        <taxon>Bacilli</taxon>
        <taxon>Bacillales</taxon>
        <taxon>Bacillaceae</taxon>
        <taxon>Peribacillus</taxon>
    </lineage>
</organism>
<dbReference type="RefSeq" id="WP_137024727.1">
    <property type="nucleotide sequence ID" value="NZ_SZNT01000660.1"/>
</dbReference>
<dbReference type="SUPFAM" id="SSF109854">
    <property type="entry name" value="DinB/YfiT-like putative metalloenzymes"/>
    <property type="match status" value="1"/>
</dbReference>
<feature type="domain" description="DinB-like" evidence="1">
    <location>
        <begin position="9"/>
        <end position="157"/>
    </location>
</feature>
<dbReference type="InterPro" id="IPR024775">
    <property type="entry name" value="DinB-like"/>
</dbReference>
<sequence length="167" mass="19369">MNLFDLLLESTNQLVEEVKALNYQQLNAKPALDKWSISQICHHLYLSESLFSKSIENGLKDKDYESVAHKPIHLVSDRTKKFESPEIAKPTEEPFDVENMLNLLTKSREKLLNVLRSIDDKSILSKKAAKHPAFGELSLEQWIELLYIHEQRHIEQIKDIKLVKSYG</sequence>
<evidence type="ECO:0000313" key="3">
    <source>
        <dbReference type="Proteomes" id="UP000309170"/>
    </source>
</evidence>
<dbReference type="Proteomes" id="UP000309170">
    <property type="component" value="Unassembled WGS sequence"/>
</dbReference>
<evidence type="ECO:0000259" key="1">
    <source>
        <dbReference type="Pfam" id="PF12867"/>
    </source>
</evidence>
<dbReference type="EMBL" id="SZNT01000660">
    <property type="protein sequence ID" value="TKH03912.1"/>
    <property type="molecule type" value="Genomic_DNA"/>
</dbReference>
<dbReference type="InterPro" id="IPR034660">
    <property type="entry name" value="DinB/YfiT-like"/>
</dbReference>